<gene>
    <name evidence="8" type="ORF">DZF96_10280</name>
</gene>
<comment type="caution">
    <text evidence="8">The sequence shown here is derived from an EMBL/GenBank/DDBJ whole genome shotgun (WGS) entry which is preliminary data.</text>
</comment>
<accession>A0A399NTT3</accession>
<keyword evidence="5 6" id="KW-0472">Membrane</keyword>
<evidence type="ECO:0000259" key="7">
    <source>
        <dbReference type="Pfam" id="PF02687"/>
    </source>
</evidence>
<feature type="transmembrane region" description="Helical" evidence="6">
    <location>
        <begin position="232"/>
        <end position="251"/>
    </location>
</feature>
<organism evidence="8 9">
    <name type="scientific">Clavibacter michiganensis</name>
    <dbReference type="NCBI Taxonomy" id="28447"/>
    <lineage>
        <taxon>Bacteria</taxon>
        <taxon>Bacillati</taxon>
        <taxon>Actinomycetota</taxon>
        <taxon>Actinomycetes</taxon>
        <taxon>Micrococcales</taxon>
        <taxon>Microbacteriaceae</taxon>
        <taxon>Clavibacter</taxon>
    </lineage>
</organism>
<evidence type="ECO:0000313" key="8">
    <source>
        <dbReference type="EMBL" id="RII96719.1"/>
    </source>
</evidence>
<feature type="transmembrane region" description="Helical" evidence="6">
    <location>
        <begin position="155"/>
        <end position="172"/>
    </location>
</feature>
<feature type="transmembrane region" description="Helical" evidence="6">
    <location>
        <begin position="379"/>
        <end position="402"/>
    </location>
</feature>
<feature type="domain" description="ABC3 transporter permease C-terminal" evidence="7">
    <location>
        <begin position="70"/>
        <end position="184"/>
    </location>
</feature>
<dbReference type="Pfam" id="PF02687">
    <property type="entry name" value="FtsX"/>
    <property type="match status" value="2"/>
</dbReference>
<evidence type="ECO:0000256" key="2">
    <source>
        <dbReference type="ARBA" id="ARBA00022475"/>
    </source>
</evidence>
<evidence type="ECO:0000256" key="5">
    <source>
        <dbReference type="ARBA" id="ARBA00023136"/>
    </source>
</evidence>
<dbReference type="InterPro" id="IPR003838">
    <property type="entry name" value="ABC3_permease_C"/>
</dbReference>
<dbReference type="RefSeq" id="WP_043585203.1">
    <property type="nucleotide sequence ID" value="NZ_QWEC01000150.1"/>
</dbReference>
<dbReference type="EMBL" id="QWEC01000150">
    <property type="protein sequence ID" value="RII96719.1"/>
    <property type="molecule type" value="Genomic_DNA"/>
</dbReference>
<evidence type="ECO:0000313" key="9">
    <source>
        <dbReference type="Proteomes" id="UP000266298"/>
    </source>
</evidence>
<feature type="transmembrane region" description="Helical" evidence="6">
    <location>
        <begin position="329"/>
        <end position="349"/>
    </location>
</feature>
<feature type="transmembrane region" description="Helical" evidence="6">
    <location>
        <begin position="21"/>
        <end position="45"/>
    </location>
</feature>
<keyword evidence="4 6" id="KW-1133">Transmembrane helix</keyword>
<sequence>MIRLVVAELRHDLRLWIGSAVIAGAAAAILAIMAGIVSSALRLAGAGRISDADLEGVIGFTATPVLLSGITMIIVVGGAAELSVAAQRQDHARWQLAGMTPRRVRRTILGLLAVLAVAAAVAGIAIGAALTQPVFGWLTSRVPTLQGARASQDPLSAASVVVLITALMLLGGRRAARQASRVPPIAALRTPEDPRIRMTVLRWILAATGAAAAAAMGVGMQDLPLTGIGQNGLFVGLAMMVALAAIAPLAVRPVLRAWTALIPARGRPAWYLARHACAHRITQSTSAVVPLTLGIVLVGSATSVTDMFASARASLSGMPAAAPDREADLLLFGAPLVLTLIASAVSVFMTGRARDREFALVQAAGATPRLVRRAAALEAVVYAGTAFLLGVVIVTVASVVVLDALRRTAPETQLSVGAVPMLLLLGAGLLGLLLATLGPTLVALRASIPRAVSA</sequence>
<proteinExistence type="predicted"/>
<keyword evidence="3 6" id="KW-0812">Transmembrane</keyword>
<feature type="transmembrane region" description="Helical" evidence="6">
    <location>
        <begin position="200"/>
        <end position="220"/>
    </location>
</feature>
<name>A0A399NTT3_9MICO</name>
<dbReference type="Proteomes" id="UP000266298">
    <property type="component" value="Unassembled WGS sequence"/>
</dbReference>
<feature type="transmembrane region" description="Helical" evidence="6">
    <location>
        <begin position="65"/>
        <end position="86"/>
    </location>
</feature>
<dbReference type="AlphaFoldDB" id="A0A399NTT3"/>
<evidence type="ECO:0000256" key="4">
    <source>
        <dbReference type="ARBA" id="ARBA00022989"/>
    </source>
</evidence>
<evidence type="ECO:0000256" key="1">
    <source>
        <dbReference type="ARBA" id="ARBA00004651"/>
    </source>
</evidence>
<feature type="transmembrane region" description="Helical" evidence="6">
    <location>
        <begin position="107"/>
        <end position="135"/>
    </location>
</feature>
<reference evidence="8 9" key="1">
    <citation type="submission" date="2018-08" db="EMBL/GenBank/DDBJ databases">
        <title>Genome Sequence of Clavibacter michiganensis Subspecies type strains, and the Atypical Peach-Colored Strains Isolated from Tomato.</title>
        <authorList>
            <person name="Osdaghi E."/>
            <person name="Portier P."/>
            <person name="Briand M."/>
            <person name="Jacques M.-A."/>
        </authorList>
    </citation>
    <scope>NUCLEOTIDE SEQUENCE [LARGE SCALE GENOMIC DNA]</scope>
    <source>
        <strain evidence="8 9">CFBP 7493</strain>
    </source>
</reference>
<feature type="transmembrane region" description="Helical" evidence="6">
    <location>
        <begin position="288"/>
        <end position="309"/>
    </location>
</feature>
<dbReference type="GO" id="GO:0005886">
    <property type="term" value="C:plasma membrane"/>
    <property type="evidence" value="ECO:0007669"/>
    <property type="project" value="UniProtKB-SubCell"/>
</dbReference>
<feature type="domain" description="ABC3 transporter permease C-terminal" evidence="7">
    <location>
        <begin position="336"/>
        <end position="446"/>
    </location>
</feature>
<evidence type="ECO:0000256" key="6">
    <source>
        <dbReference type="SAM" id="Phobius"/>
    </source>
</evidence>
<evidence type="ECO:0000256" key="3">
    <source>
        <dbReference type="ARBA" id="ARBA00022692"/>
    </source>
</evidence>
<keyword evidence="2" id="KW-1003">Cell membrane</keyword>
<protein>
    <recommendedName>
        <fullName evidence="7">ABC3 transporter permease C-terminal domain-containing protein</fullName>
    </recommendedName>
</protein>
<feature type="transmembrane region" description="Helical" evidence="6">
    <location>
        <begin position="422"/>
        <end position="444"/>
    </location>
</feature>
<comment type="subcellular location">
    <subcellularLocation>
        <location evidence="1">Cell membrane</location>
        <topology evidence="1">Multi-pass membrane protein</topology>
    </subcellularLocation>
</comment>